<dbReference type="EMBL" id="SJPM01000013">
    <property type="protein sequence ID" value="TWT91829.1"/>
    <property type="molecule type" value="Genomic_DNA"/>
</dbReference>
<proteinExistence type="predicted"/>
<evidence type="ECO:0000313" key="3">
    <source>
        <dbReference type="Proteomes" id="UP000316213"/>
    </source>
</evidence>
<reference evidence="2 3" key="1">
    <citation type="submission" date="2019-02" db="EMBL/GenBank/DDBJ databases">
        <title>Deep-cultivation of Planctomycetes and their phenomic and genomic characterization uncovers novel biology.</title>
        <authorList>
            <person name="Wiegand S."/>
            <person name="Jogler M."/>
            <person name="Boedeker C."/>
            <person name="Pinto D."/>
            <person name="Vollmers J."/>
            <person name="Rivas-Marin E."/>
            <person name="Kohn T."/>
            <person name="Peeters S.H."/>
            <person name="Heuer A."/>
            <person name="Rast P."/>
            <person name="Oberbeckmann S."/>
            <person name="Bunk B."/>
            <person name="Jeske O."/>
            <person name="Meyerdierks A."/>
            <person name="Storesund J.E."/>
            <person name="Kallscheuer N."/>
            <person name="Luecker S."/>
            <person name="Lage O.M."/>
            <person name="Pohl T."/>
            <person name="Merkel B.J."/>
            <person name="Hornburger P."/>
            <person name="Mueller R.-W."/>
            <person name="Bruemmer F."/>
            <person name="Labrenz M."/>
            <person name="Spormann A.M."/>
            <person name="Op Den Camp H."/>
            <person name="Overmann J."/>
            <person name="Amann R."/>
            <person name="Jetten M.S.M."/>
            <person name="Mascher T."/>
            <person name="Medema M.H."/>
            <person name="Devos D.P."/>
            <person name="Kaster A.-K."/>
            <person name="Ovreas L."/>
            <person name="Rohde M."/>
            <person name="Galperin M.Y."/>
            <person name="Jogler C."/>
        </authorList>
    </citation>
    <scope>NUCLEOTIDE SEQUENCE [LARGE SCALE GENOMIC DNA]</scope>
    <source>
        <strain evidence="2 3">Pla100</strain>
    </source>
</reference>
<dbReference type="Proteomes" id="UP000316213">
    <property type="component" value="Unassembled WGS sequence"/>
</dbReference>
<organism evidence="2 3">
    <name type="scientific">Neorhodopirellula pilleata</name>
    <dbReference type="NCBI Taxonomy" id="2714738"/>
    <lineage>
        <taxon>Bacteria</taxon>
        <taxon>Pseudomonadati</taxon>
        <taxon>Planctomycetota</taxon>
        <taxon>Planctomycetia</taxon>
        <taxon>Pirellulales</taxon>
        <taxon>Pirellulaceae</taxon>
        <taxon>Neorhodopirellula</taxon>
    </lineage>
</organism>
<name>A0A5C5ZX63_9BACT</name>
<sequence length="52" mass="5829">MLPVPNELTAFAEKSYPLIDPRGTLQRGAFGFQKEGNERKPSESPFAYTELV</sequence>
<evidence type="ECO:0000256" key="1">
    <source>
        <dbReference type="SAM" id="MobiDB-lite"/>
    </source>
</evidence>
<keyword evidence="3" id="KW-1185">Reference proteome</keyword>
<feature type="region of interest" description="Disordered" evidence="1">
    <location>
        <begin position="32"/>
        <end position="52"/>
    </location>
</feature>
<evidence type="ECO:0000313" key="2">
    <source>
        <dbReference type="EMBL" id="TWT91829.1"/>
    </source>
</evidence>
<comment type="caution">
    <text evidence="2">The sequence shown here is derived from an EMBL/GenBank/DDBJ whole genome shotgun (WGS) entry which is preliminary data.</text>
</comment>
<gene>
    <name evidence="2" type="ORF">Pla100_48670</name>
</gene>
<protein>
    <submittedName>
        <fullName evidence="2">Uncharacterized protein</fullName>
    </submittedName>
</protein>
<dbReference type="AlphaFoldDB" id="A0A5C5ZX63"/>
<accession>A0A5C5ZX63</accession>